<gene>
    <name evidence="2" type="ORF">RM572_25260</name>
</gene>
<feature type="signal peptide" evidence="1">
    <location>
        <begin position="1"/>
        <end position="30"/>
    </location>
</feature>
<protein>
    <recommendedName>
        <fullName evidence="4">Secreted protein</fullName>
    </recommendedName>
</protein>
<dbReference type="Proteomes" id="UP001183414">
    <property type="component" value="Unassembled WGS sequence"/>
</dbReference>
<organism evidence="2 3">
    <name type="scientific">Streptomyces hazeniae</name>
    <dbReference type="NCBI Taxonomy" id="3075538"/>
    <lineage>
        <taxon>Bacteria</taxon>
        <taxon>Bacillati</taxon>
        <taxon>Actinomycetota</taxon>
        <taxon>Actinomycetes</taxon>
        <taxon>Kitasatosporales</taxon>
        <taxon>Streptomycetaceae</taxon>
        <taxon>Streptomyces</taxon>
    </lineage>
</organism>
<evidence type="ECO:0000313" key="2">
    <source>
        <dbReference type="EMBL" id="MDT0382074.1"/>
    </source>
</evidence>
<dbReference type="RefSeq" id="WP_311675684.1">
    <property type="nucleotide sequence ID" value="NZ_JAVREQ010000030.1"/>
</dbReference>
<evidence type="ECO:0008006" key="4">
    <source>
        <dbReference type="Google" id="ProtNLM"/>
    </source>
</evidence>
<accession>A0ABU2NYM1</accession>
<keyword evidence="1" id="KW-0732">Signal</keyword>
<reference evidence="3" key="1">
    <citation type="submission" date="2023-07" db="EMBL/GenBank/DDBJ databases">
        <title>30 novel species of actinomycetes from the DSMZ collection.</title>
        <authorList>
            <person name="Nouioui I."/>
        </authorList>
    </citation>
    <scope>NUCLEOTIDE SEQUENCE [LARGE SCALE GENOMIC DNA]</scope>
    <source>
        <strain evidence="3">DSM 42041</strain>
    </source>
</reference>
<name>A0ABU2NYM1_9ACTN</name>
<sequence length="174" mass="18433">MSKYWRAKVRAFTGATALAFSVVVATPAMADGAPENPQEVVMPADIEIVVGDTPAPGTVVPPLGTARTVTASATCLGTTSAYGVQGCFQHNGDITWSGDTEADGMSSAVGVYTDYGRPSFVCINSGSAGTWATCNKDYWEEGNVQLRVLRYDGDTGKFYQPEAWSGWIPVDGQY</sequence>
<evidence type="ECO:0000313" key="3">
    <source>
        <dbReference type="Proteomes" id="UP001183414"/>
    </source>
</evidence>
<keyword evidence="3" id="KW-1185">Reference proteome</keyword>
<evidence type="ECO:0000256" key="1">
    <source>
        <dbReference type="SAM" id="SignalP"/>
    </source>
</evidence>
<proteinExistence type="predicted"/>
<dbReference type="EMBL" id="JAVREQ010000030">
    <property type="protein sequence ID" value="MDT0382074.1"/>
    <property type="molecule type" value="Genomic_DNA"/>
</dbReference>
<feature type="chain" id="PRO_5045489091" description="Secreted protein" evidence="1">
    <location>
        <begin position="31"/>
        <end position="174"/>
    </location>
</feature>
<comment type="caution">
    <text evidence="2">The sequence shown here is derived from an EMBL/GenBank/DDBJ whole genome shotgun (WGS) entry which is preliminary data.</text>
</comment>